<dbReference type="Proteomes" id="UP000583127">
    <property type="component" value="Unassembled WGS sequence"/>
</dbReference>
<dbReference type="EC" id="1.1.1.169" evidence="3 10"/>
<comment type="caution">
    <text evidence="13">The sequence shown here is derived from an EMBL/GenBank/DDBJ whole genome shotgun (WGS) entry which is preliminary data.</text>
</comment>
<name>A0A7Y0A285_9BURK</name>
<evidence type="ECO:0000256" key="7">
    <source>
        <dbReference type="ARBA" id="ARBA00023002"/>
    </source>
</evidence>
<dbReference type="UniPathway" id="UPA00028">
    <property type="reaction ID" value="UER00004"/>
</dbReference>
<keyword evidence="5 10" id="KW-0566">Pantothenate biosynthesis</keyword>
<dbReference type="InterPro" id="IPR013752">
    <property type="entry name" value="KPA_reductase"/>
</dbReference>
<dbReference type="PANTHER" id="PTHR43765:SF2">
    <property type="entry name" value="2-DEHYDROPANTOATE 2-REDUCTASE"/>
    <property type="match status" value="1"/>
</dbReference>
<dbReference type="InterPro" id="IPR036291">
    <property type="entry name" value="NAD(P)-bd_dom_sf"/>
</dbReference>
<evidence type="ECO:0000256" key="9">
    <source>
        <dbReference type="ARBA" id="ARBA00048793"/>
    </source>
</evidence>
<evidence type="ECO:0000256" key="4">
    <source>
        <dbReference type="ARBA" id="ARBA00019465"/>
    </source>
</evidence>
<dbReference type="GO" id="GO:0008677">
    <property type="term" value="F:2-dehydropantoate 2-reductase activity"/>
    <property type="evidence" value="ECO:0007669"/>
    <property type="project" value="UniProtKB-EC"/>
</dbReference>
<dbReference type="GO" id="GO:0015940">
    <property type="term" value="P:pantothenate biosynthetic process"/>
    <property type="evidence" value="ECO:0007669"/>
    <property type="project" value="UniProtKB-UniPathway"/>
</dbReference>
<dbReference type="RefSeq" id="WP_169501321.1">
    <property type="nucleotide sequence ID" value="NZ_JABBFZ010000030.1"/>
</dbReference>
<evidence type="ECO:0000313" key="14">
    <source>
        <dbReference type="Proteomes" id="UP000583127"/>
    </source>
</evidence>
<evidence type="ECO:0000256" key="6">
    <source>
        <dbReference type="ARBA" id="ARBA00022857"/>
    </source>
</evidence>
<dbReference type="GO" id="GO:0050661">
    <property type="term" value="F:NADP binding"/>
    <property type="evidence" value="ECO:0007669"/>
    <property type="project" value="TreeGrafter"/>
</dbReference>
<organism evidence="13 14">
    <name type="scientific">Paraburkholderia antibiotica</name>
    <dbReference type="NCBI Taxonomy" id="2728839"/>
    <lineage>
        <taxon>Bacteria</taxon>
        <taxon>Pseudomonadati</taxon>
        <taxon>Pseudomonadota</taxon>
        <taxon>Betaproteobacteria</taxon>
        <taxon>Burkholderiales</taxon>
        <taxon>Burkholderiaceae</taxon>
        <taxon>Paraburkholderia</taxon>
    </lineage>
</organism>
<evidence type="ECO:0000256" key="8">
    <source>
        <dbReference type="ARBA" id="ARBA00032024"/>
    </source>
</evidence>
<evidence type="ECO:0000256" key="5">
    <source>
        <dbReference type="ARBA" id="ARBA00022655"/>
    </source>
</evidence>
<dbReference type="AlphaFoldDB" id="A0A7Y0A285"/>
<dbReference type="InterPro" id="IPR003710">
    <property type="entry name" value="ApbA"/>
</dbReference>
<comment type="function">
    <text evidence="10">Catalyzes the NADPH-dependent reduction of ketopantoate into pantoic acid.</text>
</comment>
<dbReference type="FunFam" id="1.10.1040.10:FF:000017">
    <property type="entry name" value="2-dehydropantoate 2-reductase"/>
    <property type="match status" value="1"/>
</dbReference>
<gene>
    <name evidence="13" type="ORF">HHL14_30270</name>
</gene>
<evidence type="ECO:0000259" key="11">
    <source>
        <dbReference type="Pfam" id="PF02558"/>
    </source>
</evidence>
<feature type="domain" description="Ketopantoate reductase C-terminal" evidence="12">
    <location>
        <begin position="178"/>
        <end position="300"/>
    </location>
</feature>
<dbReference type="InterPro" id="IPR013328">
    <property type="entry name" value="6PGD_dom2"/>
</dbReference>
<dbReference type="PANTHER" id="PTHR43765">
    <property type="entry name" value="2-DEHYDROPANTOATE 2-REDUCTASE-RELATED"/>
    <property type="match status" value="1"/>
</dbReference>
<dbReference type="Gene3D" id="1.10.1040.10">
    <property type="entry name" value="N-(1-d-carboxylethyl)-l-norvaline Dehydrogenase, domain 2"/>
    <property type="match status" value="1"/>
</dbReference>
<keyword evidence="14" id="KW-1185">Reference proteome</keyword>
<proteinExistence type="inferred from homology"/>
<dbReference type="InterPro" id="IPR050838">
    <property type="entry name" value="Ketopantoate_reductase"/>
</dbReference>
<keyword evidence="6 10" id="KW-0521">NADP</keyword>
<evidence type="ECO:0000259" key="12">
    <source>
        <dbReference type="Pfam" id="PF08546"/>
    </source>
</evidence>
<evidence type="ECO:0000313" key="13">
    <source>
        <dbReference type="EMBL" id="NML35098.1"/>
    </source>
</evidence>
<dbReference type="NCBIfam" id="TIGR00745">
    <property type="entry name" value="apbA_panE"/>
    <property type="match status" value="1"/>
</dbReference>
<dbReference type="Gene3D" id="3.40.50.720">
    <property type="entry name" value="NAD(P)-binding Rossmann-like Domain"/>
    <property type="match status" value="1"/>
</dbReference>
<comment type="pathway">
    <text evidence="1 10">Cofactor biosynthesis; (R)-pantothenate biosynthesis; (R)-pantoate from 3-methyl-2-oxobutanoate: step 2/2.</text>
</comment>
<dbReference type="EMBL" id="JABBFZ010000030">
    <property type="protein sequence ID" value="NML35098.1"/>
    <property type="molecule type" value="Genomic_DNA"/>
</dbReference>
<evidence type="ECO:0000256" key="1">
    <source>
        <dbReference type="ARBA" id="ARBA00004994"/>
    </source>
</evidence>
<keyword evidence="7 10" id="KW-0560">Oxidoreductase</keyword>
<comment type="catalytic activity">
    <reaction evidence="9 10">
        <text>(R)-pantoate + NADP(+) = 2-dehydropantoate + NADPH + H(+)</text>
        <dbReference type="Rhea" id="RHEA:16233"/>
        <dbReference type="ChEBI" id="CHEBI:11561"/>
        <dbReference type="ChEBI" id="CHEBI:15378"/>
        <dbReference type="ChEBI" id="CHEBI:15980"/>
        <dbReference type="ChEBI" id="CHEBI:57783"/>
        <dbReference type="ChEBI" id="CHEBI:58349"/>
        <dbReference type="EC" id="1.1.1.169"/>
    </reaction>
</comment>
<dbReference type="InterPro" id="IPR013332">
    <property type="entry name" value="KPR_N"/>
</dbReference>
<feature type="domain" description="Ketopantoate reductase N-terminal" evidence="11">
    <location>
        <begin position="3"/>
        <end position="149"/>
    </location>
</feature>
<reference evidence="13 14" key="1">
    <citation type="submission" date="2020-04" db="EMBL/GenBank/DDBJ databases">
        <title>Paraburkholderia sp. G-4-1-8 isolated from soil.</title>
        <authorList>
            <person name="Dahal R.H."/>
        </authorList>
    </citation>
    <scope>NUCLEOTIDE SEQUENCE [LARGE SCALE GENOMIC DNA]</scope>
    <source>
        <strain evidence="13 14">G-4-1-8</strain>
    </source>
</reference>
<comment type="similarity">
    <text evidence="2 10">Belongs to the ketopantoate reductase family.</text>
</comment>
<evidence type="ECO:0000256" key="3">
    <source>
        <dbReference type="ARBA" id="ARBA00013014"/>
    </source>
</evidence>
<dbReference type="Pfam" id="PF08546">
    <property type="entry name" value="ApbA_C"/>
    <property type="match status" value="1"/>
</dbReference>
<dbReference type="Pfam" id="PF02558">
    <property type="entry name" value="ApbA"/>
    <property type="match status" value="1"/>
</dbReference>
<protein>
    <recommendedName>
        <fullName evidence="4 10">2-dehydropantoate 2-reductase</fullName>
        <ecNumber evidence="3 10">1.1.1.169</ecNumber>
    </recommendedName>
    <alternativeName>
        <fullName evidence="8 10">Ketopantoate reductase</fullName>
    </alternativeName>
</protein>
<dbReference type="GO" id="GO:0005737">
    <property type="term" value="C:cytoplasm"/>
    <property type="evidence" value="ECO:0007669"/>
    <property type="project" value="TreeGrafter"/>
</dbReference>
<sequence length="307" mass="32276">MDIAILGAGAMGSLFGGLLAEAGHRVTLVDIDDAHLDAIRRDGLHLTTDAGARVVSALHGCRPEQATAAPELLIVFTKTMHTETALTSARALLGEHTAVLSLQNGLGNVERIARHVPRERVMAGMTTWPADKPGAAQVSSHGSGEIRLMNADGELHAHVRRAVDALNSAGLNCVADPNVWSAIWEKVAFNAALNSLCALTQCTVGELSNVPDGEALTLKIVAEVATVAHASGIAFDEAHVVDNVRFALANHRAHRPSMLQDVLAGRKTEIEAINGAVVEAARAEGVSAPCTETLLHLVRLVDARASR</sequence>
<dbReference type="SUPFAM" id="SSF48179">
    <property type="entry name" value="6-phosphogluconate dehydrogenase C-terminal domain-like"/>
    <property type="match status" value="1"/>
</dbReference>
<dbReference type="InterPro" id="IPR008927">
    <property type="entry name" value="6-PGluconate_DH-like_C_sf"/>
</dbReference>
<evidence type="ECO:0000256" key="10">
    <source>
        <dbReference type="RuleBase" id="RU362068"/>
    </source>
</evidence>
<evidence type="ECO:0000256" key="2">
    <source>
        <dbReference type="ARBA" id="ARBA00007870"/>
    </source>
</evidence>
<accession>A0A7Y0A285</accession>
<dbReference type="SUPFAM" id="SSF51735">
    <property type="entry name" value="NAD(P)-binding Rossmann-fold domains"/>
    <property type="match status" value="1"/>
</dbReference>